<reference evidence="2 3" key="1">
    <citation type="submission" date="2020-03" db="EMBL/GenBank/DDBJ databases">
        <title>Genomic Encyclopedia of Type Strains, Phase IV (KMG-V): Genome sequencing to study the core and pangenomes of soil and plant-associated prokaryotes.</title>
        <authorList>
            <person name="Whitman W."/>
        </authorList>
    </citation>
    <scope>NUCLEOTIDE SEQUENCE [LARGE SCALE GENOMIC DNA]</scope>
    <source>
        <strain evidence="2 3">1B</strain>
    </source>
</reference>
<accession>A0ABX1HDE0</accession>
<gene>
    <name evidence="2" type="ORF">HBN54_000826</name>
</gene>
<comment type="caution">
    <text evidence="2">The sequence shown here is derived from an EMBL/GenBank/DDBJ whole genome shotgun (WGS) entry which is preliminary data.</text>
</comment>
<feature type="chain" id="PRO_5045971598" evidence="1">
    <location>
        <begin position="23"/>
        <end position="146"/>
    </location>
</feature>
<dbReference type="RefSeq" id="WP_168671889.1">
    <property type="nucleotide sequence ID" value="NZ_JAAVTK010000002.1"/>
</dbReference>
<proteinExistence type="predicted"/>
<evidence type="ECO:0000313" key="3">
    <source>
        <dbReference type="Proteomes" id="UP000717634"/>
    </source>
</evidence>
<protein>
    <submittedName>
        <fullName evidence="2">Uncharacterized protein</fullName>
    </submittedName>
</protein>
<dbReference type="EMBL" id="JAAVTK010000002">
    <property type="protein sequence ID" value="NKI88239.1"/>
    <property type="molecule type" value="Genomic_DNA"/>
</dbReference>
<name>A0ABX1HDE0_9BACT</name>
<evidence type="ECO:0000313" key="2">
    <source>
        <dbReference type="EMBL" id="NKI88239.1"/>
    </source>
</evidence>
<sequence length="146" mass="16418">MVNQSRYLLTLMFALFSVVAFGQNFKPDDERINKSGVGKLIFVTPGNAGCEAGEALAKKDIADDIPFLCLAGGIAPMAFMPTDSLFEQKYNVHYYEFGCSPADNTCMMSYNAKVFAHLQKLHGIYWWKTVRKDVIGFKEWKKSAKL</sequence>
<feature type="signal peptide" evidence="1">
    <location>
        <begin position="1"/>
        <end position="22"/>
    </location>
</feature>
<dbReference type="Proteomes" id="UP000717634">
    <property type="component" value="Unassembled WGS sequence"/>
</dbReference>
<keyword evidence="3" id="KW-1185">Reference proteome</keyword>
<organism evidence="2 3">
    <name type="scientific">Hymenobacter artigasi</name>
    <dbReference type="NCBI Taxonomy" id="2719616"/>
    <lineage>
        <taxon>Bacteria</taxon>
        <taxon>Pseudomonadati</taxon>
        <taxon>Bacteroidota</taxon>
        <taxon>Cytophagia</taxon>
        <taxon>Cytophagales</taxon>
        <taxon>Hymenobacteraceae</taxon>
        <taxon>Hymenobacter</taxon>
    </lineage>
</organism>
<evidence type="ECO:0000256" key="1">
    <source>
        <dbReference type="SAM" id="SignalP"/>
    </source>
</evidence>
<keyword evidence="1" id="KW-0732">Signal</keyword>